<dbReference type="SUPFAM" id="SSF48464">
    <property type="entry name" value="ENTH/VHS domain"/>
    <property type="match status" value="1"/>
</dbReference>
<feature type="region of interest" description="Disordered" evidence="2">
    <location>
        <begin position="369"/>
        <end position="399"/>
    </location>
</feature>
<dbReference type="SUPFAM" id="SSF89009">
    <property type="entry name" value="GAT-like domain"/>
    <property type="match status" value="1"/>
</dbReference>
<evidence type="ECO:0000313" key="4">
    <source>
        <dbReference type="Proteomes" id="UP000695022"/>
    </source>
</evidence>
<proteinExistence type="inferred from homology"/>
<dbReference type="PANTHER" id="PTHR22951:SF5">
    <property type="entry name" value="PHOSPHATIDYLINOSITOL-BINDING CLATHRIN ASSEMBLY PROTEIN LAP"/>
    <property type="match status" value="1"/>
</dbReference>
<feature type="region of interest" description="Disordered" evidence="2">
    <location>
        <begin position="496"/>
        <end position="557"/>
    </location>
</feature>
<evidence type="ECO:0000259" key="3">
    <source>
        <dbReference type="PROSITE" id="PS50942"/>
    </source>
</evidence>
<feature type="compositionally biased region" description="Low complexity" evidence="2">
    <location>
        <begin position="455"/>
        <end position="464"/>
    </location>
</feature>
<protein>
    <submittedName>
        <fullName evidence="5">Phosphatidylinositol-binding clathrin assembly protein LAP-like</fullName>
    </submittedName>
</protein>
<dbReference type="GeneID" id="106818995"/>
<organism evidence="4 5">
    <name type="scientific">Priapulus caudatus</name>
    <name type="common">Priapulid worm</name>
    <dbReference type="NCBI Taxonomy" id="37621"/>
    <lineage>
        <taxon>Eukaryota</taxon>
        <taxon>Metazoa</taxon>
        <taxon>Ecdysozoa</taxon>
        <taxon>Scalidophora</taxon>
        <taxon>Priapulida</taxon>
        <taxon>Priapulimorpha</taxon>
        <taxon>Priapulimorphida</taxon>
        <taxon>Priapulidae</taxon>
        <taxon>Priapulus</taxon>
    </lineage>
</organism>
<dbReference type="InterPro" id="IPR013809">
    <property type="entry name" value="ENTH"/>
</dbReference>
<dbReference type="PROSITE" id="PS50942">
    <property type="entry name" value="ENTH"/>
    <property type="match status" value="1"/>
</dbReference>
<gene>
    <name evidence="5" type="primary">LOC106818995</name>
</gene>
<dbReference type="InterPro" id="IPR008942">
    <property type="entry name" value="ENTH_VHS"/>
</dbReference>
<dbReference type="RefSeq" id="XP_014679142.1">
    <property type="nucleotide sequence ID" value="XM_014823656.1"/>
</dbReference>
<accession>A0ABM1F3X1</accession>
<reference evidence="5" key="1">
    <citation type="submission" date="2025-08" db="UniProtKB">
        <authorList>
            <consortium name="RefSeq"/>
        </authorList>
    </citation>
    <scope>IDENTIFICATION</scope>
</reference>
<dbReference type="SMART" id="SM00273">
    <property type="entry name" value="ENTH"/>
    <property type="match status" value="1"/>
</dbReference>
<dbReference type="Proteomes" id="UP000695022">
    <property type="component" value="Unplaced"/>
</dbReference>
<dbReference type="Gene3D" id="1.20.58.150">
    <property type="entry name" value="ANTH domain"/>
    <property type="match status" value="2"/>
</dbReference>
<dbReference type="Gene3D" id="1.25.40.90">
    <property type="match status" value="1"/>
</dbReference>
<feature type="non-terminal residue" evidence="5">
    <location>
        <position position="557"/>
    </location>
</feature>
<feature type="compositionally biased region" description="Gly residues" evidence="2">
    <location>
        <begin position="375"/>
        <end position="384"/>
    </location>
</feature>
<dbReference type="InterPro" id="IPR045192">
    <property type="entry name" value="AP180-like"/>
</dbReference>
<name>A0ABM1F3X1_PRICU</name>
<comment type="similarity">
    <text evidence="1">Belongs to the PICALM/SNAP91 family.</text>
</comment>
<dbReference type="Pfam" id="PF07651">
    <property type="entry name" value="ANTH"/>
    <property type="match status" value="1"/>
</dbReference>
<sequence length="557" mass="59599">MVCKATTEEVIGPKGKHLKYLVQCTNEPNVSIPQLANLLIERTQNTSWVIVFKGLITIHHLMCYGNEVRARYLFWLAAGYDMSTYIRRYSKYLNEKAYSYRTMAFDFCKVKRGKEDGMLRTMGTDKLLKTLPVLQNQVDALLDFECSANELTNGVINSCFVLLFKDLIRLFACYNDGIINLLGGNVGIDKGEIPDLAKAPSSLVEALEQHLGAPEGKKATSGIASPPNKQSAQMTSVINTMSTTGSAFGAASQGGAAELTELDTKKILEEEEKRMEELRKMHEAHRPHGSSSVPGAMVAPPSNPFAVEMPPGGAKTAESDLFALGAPSGGSMGLNGRPSDDLMGIARNPFSDTILADAHAPPVAAVQSMPAFQSSGGGGGGGAWGQQQQQQNGFQQQGSAQFAQFDSVFGHQEAQQMTTTSSQSGQFDAFGELLQPMRSTGAPLQQPTAAAMSAQQQQQQQQQQLHRGAPPPSILKADVNQSLAQLAESLTINGPAVKQGHQWKPSANQGARTGGMNWQPAVAASTTAAPPMAGPGWGASPQHQTYQQPGMAYNPFG</sequence>
<feature type="compositionally biased region" description="Low complexity" evidence="2">
    <location>
        <begin position="385"/>
        <end position="399"/>
    </location>
</feature>
<dbReference type="InterPro" id="IPR014712">
    <property type="entry name" value="ANTH_dom_sf"/>
</dbReference>
<evidence type="ECO:0000256" key="2">
    <source>
        <dbReference type="SAM" id="MobiDB-lite"/>
    </source>
</evidence>
<keyword evidence="4" id="KW-1185">Reference proteome</keyword>
<evidence type="ECO:0000256" key="1">
    <source>
        <dbReference type="ARBA" id="ARBA00008011"/>
    </source>
</evidence>
<dbReference type="InterPro" id="IPR011417">
    <property type="entry name" value="ANTH_dom"/>
</dbReference>
<dbReference type="PANTHER" id="PTHR22951">
    <property type="entry name" value="CLATHRIN ASSEMBLY PROTEIN"/>
    <property type="match status" value="1"/>
</dbReference>
<feature type="region of interest" description="Disordered" evidence="2">
    <location>
        <begin position="439"/>
        <end position="475"/>
    </location>
</feature>
<feature type="compositionally biased region" description="Low complexity" evidence="2">
    <location>
        <begin position="520"/>
        <end position="531"/>
    </location>
</feature>
<evidence type="ECO:0000313" key="5">
    <source>
        <dbReference type="RefSeq" id="XP_014679142.1"/>
    </source>
</evidence>
<feature type="domain" description="ENTH" evidence="3">
    <location>
        <begin position="1"/>
        <end position="132"/>
    </location>
</feature>